<dbReference type="RefSeq" id="WP_379537950.1">
    <property type="nucleotide sequence ID" value="NZ_JBHSDR010000003.1"/>
</dbReference>
<name>A0ABV8RMA1_9SPHN</name>
<evidence type="ECO:0000256" key="1">
    <source>
        <dbReference type="ARBA" id="ARBA00023015"/>
    </source>
</evidence>
<keyword evidence="1" id="KW-0805">Transcription regulation</keyword>
<reference evidence="6" key="1">
    <citation type="journal article" date="2019" name="Int. J. Syst. Evol. Microbiol.">
        <title>The Global Catalogue of Microorganisms (GCM) 10K type strain sequencing project: providing services to taxonomists for standard genome sequencing and annotation.</title>
        <authorList>
            <consortium name="The Broad Institute Genomics Platform"/>
            <consortium name="The Broad Institute Genome Sequencing Center for Infectious Disease"/>
            <person name="Wu L."/>
            <person name="Ma J."/>
        </authorList>
    </citation>
    <scope>NUCLEOTIDE SEQUENCE [LARGE SCALE GENOMIC DNA]</scope>
    <source>
        <strain evidence="6">CGMCC 1.12989</strain>
    </source>
</reference>
<evidence type="ECO:0000313" key="5">
    <source>
        <dbReference type="EMBL" id="MFC4294501.1"/>
    </source>
</evidence>
<proteinExistence type="predicted"/>
<dbReference type="Proteomes" id="UP001595828">
    <property type="component" value="Unassembled WGS sequence"/>
</dbReference>
<accession>A0ABV8RMA1</accession>
<dbReference type="PRINTS" id="PR00778">
    <property type="entry name" value="HTHARSR"/>
</dbReference>
<dbReference type="Gene3D" id="1.10.10.10">
    <property type="entry name" value="Winged helix-like DNA-binding domain superfamily/Winged helix DNA-binding domain"/>
    <property type="match status" value="1"/>
</dbReference>
<evidence type="ECO:0000256" key="2">
    <source>
        <dbReference type="ARBA" id="ARBA00023125"/>
    </source>
</evidence>
<protein>
    <submittedName>
        <fullName evidence="5">ArsR/SmtB family transcription factor</fullName>
    </submittedName>
</protein>
<evidence type="ECO:0000256" key="3">
    <source>
        <dbReference type="ARBA" id="ARBA00023163"/>
    </source>
</evidence>
<dbReference type="SMART" id="SM00418">
    <property type="entry name" value="HTH_ARSR"/>
    <property type="match status" value="1"/>
</dbReference>
<comment type="caution">
    <text evidence="5">The sequence shown here is derived from an EMBL/GenBank/DDBJ whole genome shotgun (WGS) entry which is preliminary data.</text>
</comment>
<dbReference type="InterPro" id="IPR011991">
    <property type="entry name" value="ArsR-like_HTH"/>
</dbReference>
<keyword evidence="6" id="KW-1185">Reference proteome</keyword>
<dbReference type="Pfam" id="PF01022">
    <property type="entry name" value="HTH_5"/>
    <property type="match status" value="1"/>
</dbReference>
<organism evidence="5 6">
    <name type="scientific">Novosphingobium tardum</name>
    <dbReference type="NCBI Taxonomy" id="1538021"/>
    <lineage>
        <taxon>Bacteria</taxon>
        <taxon>Pseudomonadati</taxon>
        <taxon>Pseudomonadota</taxon>
        <taxon>Alphaproteobacteria</taxon>
        <taxon>Sphingomonadales</taxon>
        <taxon>Sphingomonadaceae</taxon>
        <taxon>Novosphingobium</taxon>
    </lineage>
</organism>
<dbReference type="EMBL" id="JBHSDR010000003">
    <property type="protein sequence ID" value="MFC4294501.1"/>
    <property type="molecule type" value="Genomic_DNA"/>
</dbReference>
<dbReference type="NCBIfam" id="NF033788">
    <property type="entry name" value="HTH_metalloreg"/>
    <property type="match status" value="1"/>
</dbReference>
<keyword evidence="2" id="KW-0238">DNA-binding</keyword>
<dbReference type="InterPro" id="IPR051081">
    <property type="entry name" value="HTH_MetalResp_TranReg"/>
</dbReference>
<keyword evidence="3" id="KW-0804">Transcription</keyword>
<dbReference type="InterPro" id="IPR036388">
    <property type="entry name" value="WH-like_DNA-bd_sf"/>
</dbReference>
<dbReference type="PANTHER" id="PTHR33154">
    <property type="entry name" value="TRANSCRIPTIONAL REGULATOR, ARSR FAMILY"/>
    <property type="match status" value="1"/>
</dbReference>
<dbReference type="CDD" id="cd00090">
    <property type="entry name" value="HTH_ARSR"/>
    <property type="match status" value="1"/>
</dbReference>
<feature type="domain" description="HTH arsR-type" evidence="4">
    <location>
        <begin position="9"/>
        <end position="103"/>
    </location>
</feature>
<dbReference type="SUPFAM" id="SSF46785">
    <property type="entry name" value="Winged helix' DNA-binding domain"/>
    <property type="match status" value="1"/>
</dbReference>
<gene>
    <name evidence="5" type="ORF">ACFO0A_05445</name>
</gene>
<dbReference type="PANTHER" id="PTHR33154:SF28">
    <property type="entry name" value="HTH-TYPE TRANSCRIPTIONAL REGULATOR YGAV-RELATED"/>
    <property type="match status" value="1"/>
</dbReference>
<dbReference type="InterPro" id="IPR001845">
    <property type="entry name" value="HTH_ArsR_DNA-bd_dom"/>
</dbReference>
<evidence type="ECO:0000259" key="4">
    <source>
        <dbReference type="PROSITE" id="PS50987"/>
    </source>
</evidence>
<sequence>MLVEMDPITFERHAASVAALLKAMGNTRRLMLLCKLAEHGELNVSDLASTLSLSQSACSQHLAKMRDEGLVAFRRERQTLWYRIADPRTEALLADLYKLYCKD</sequence>
<evidence type="ECO:0000313" key="6">
    <source>
        <dbReference type="Proteomes" id="UP001595828"/>
    </source>
</evidence>
<dbReference type="InterPro" id="IPR036390">
    <property type="entry name" value="WH_DNA-bd_sf"/>
</dbReference>
<dbReference type="PROSITE" id="PS50987">
    <property type="entry name" value="HTH_ARSR_2"/>
    <property type="match status" value="1"/>
</dbReference>